<dbReference type="OrthoDB" id="9768177at2"/>
<dbReference type="InterPro" id="IPR008969">
    <property type="entry name" value="CarboxyPept-like_regulatory"/>
</dbReference>
<evidence type="ECO:0000256" key="1">
    <source>
        <dbReference type="ARBA" id="ARBA00004571"/>
    </source>
</evidence>
<dbReference type="GO" id="GO:0009279">
    <property type="term" value="C:cell outer membrane"/>
    <property type="evidence" value="ECO:0007669"/>
    <property type="project" value="UniProtKB-SubCell"/>
</dbReference>
<dbReference type="Gene3D" id="2.170.130.10">
    <property type="entry name" value="TonB-dependent receptor, plug domain"/>
    <property type="match status" value="1"/>
</dbReference>
<comment type="subcellular location">
    <subcellularLocation>
        <location evidence="1 7">Cell outer membrane</location>
        <topology evidence="1 7">Multi-pass membrane protein</topology>
    </subcellularLocation>
</comment>
<dbReference type="PROSITE" id="PS52016">
    <property type="entry name" value="TONB_DEPENDENT_REC_3"/>
    <property type="match status" value="1"/>
</dbReference>
<dbReference type="Gene3D" id="2.60.40.1120">
    <property type="entry name" value="Carboxypeptidase-like, regulatory domain"/>
    <property type="match status" value="1"/>
</dbReference>
<gene>
    <name evidence="9" type="ORF">SAMN05660226_02551</name>
</gene>
<dbReference type="Pfam" id="PF07715">
    <property type="entry name" value="Plug"/>
    <property type="match status" value="1"/>
</dbReference>
<organism evidence="9 10">
    <name type="scientific">Parapedobacter luteus</name>
    <dbReference type="NCBI Taxonomy" id="623280"/>
    <lineage>
        <taxon>Bacteria</taxon>
        <taxon>Pseudomonadati</taxon>
        <taxon>Bacteroidota</taxon>
        <taxon>Sphingobacteriia</taxon>
        <taxon>Sphingobacteriales</taxon>
        <taxon>Sphingobacteriaceae</taxon>
        <taxon>Parapedobacter</taxon>
    </lineage>
</organism>
<keyword evidence="10" id="KW-1185">Reference proteome</keyword>
<evidence type="ECO:0000256" key="4">
    <source>
        <dbReference type="ARBA" id="ARBA00022692"/>
    </source>
</evidence>
<dbReference type="Pfam" id="PF13715">
    <property type="entry name" value="CarbopepD_reg_2"/>
    <property type="match status" value="1"/>
</dbReference>
<sequence length="1145" mass="128389">MIKNKLFAKFKGFPLPLTSRIWTLLMICLTSFSVLASSISLNKRVSIRAENKTIKYILKEIKRQTNYSFWYDVELINNTKKVTMHVENGTLEDVLGQLCTQYGLEFKVNENHIVLLPKRHAPRSDKAALADGAPLNRQQELYKGYVRDQSGEPVGGVTIKVEGTSSATTATDENGQFQFSAVPGGTVTFSHLAYHTNSFTLGEATTLNVVLELIDQALEEVVIVGYGAQKKVNLTGSVAAINAEAINDIPSSSLSNALSGRMSGVLITQSVGKPGATSNIKVRADGTWNSAAPLYVIDGVVRDKFAFDGLDASEVENISILKDGASAAIYGSRAANGVILVTTKRGKVGKPVISYTGSFGVSDATLIPHRQSGYDQAILINNSLAIDQIPTTDNRYFTSDELEYFKNNRWDWLDDSWVNPIRNRHSLNVNGGSEHVRFFVGGTYYNETGSFRNLDFDRYNLRGNLEANITENLTASLNLNIENRDDLKPYWRWDSDNDNMADLYKGLLVRSEMIPPYINGRPNGGFVEWHPLEILADHTGYNRKRYGNYEATLALEYKVPQIEGLSVKVMYNRYNRHAFIKQFNRPYPLYNPVMTGGHGHIATDEIESVKIRNDGDFLFERYDRTDNYQFNTMVNYNNRFGKHDVGAVFVYEQAEGMLDWFNGQRNFFISSAVDQFYAGSPDAINSTVNGTGEEFGRLSYVGRLNYGYDGKYLIEASFRYDGSANFAPSQRWGFFPSVSGAWRISEESFFKNNVRFFDEAKLRASVGLLGNDAVGGWQWLQMYNFVSGSTPVTGAQFGNLSSGIVAGVVPNPNITWEKSLNYNVGLDTRFLQNKMSLTVDGFYKKTYDILGARMESLPTTFGAAMPAENYAKINAYGFELEFAYNDQISQDFSYQVRGNFGYATNKLVLKDEPENIRAFRSEIGLNTGRTLGYVATDIIRTQAQLDALPDGYTIFGQKPELGMLNYQDLRGATSDTPDGKIDEHDMDWIVNRTIPPVNYGLLLGAKWRNLAFEVFVQGVAGNDVLINQRSIEARPHVTNFDFWTDHWTAENPNASFPRPGRNTADAPSTFWVRDGSFARLKNLRVSYDLPADWLRKIAVSQLRVFLNGDNLFLLQNNVKYFDPENSSIIAYPLMKSYTVGVNLNF</sequence>
<dbReference type="InterPro" id="IPR037066">
    <property type="entry name" value="Plug_dom_sf"/>
</dbReference>
<feature type="domain" description="Secretin/TonB short N-terminal" evidence="8">
    <location>
        <begin position="67"/>
        <end position="118"/>
    </location>
</feature>
<dbReference type="Gene3D" id="3.55.50.30">
    <property type="match status" value="1"/>
</dbReference>
<dbReference type="Proteomes" id="UP000190541">
    <property type="component" value="Unassembled WGS sequence"/>
</dbReference>
<name>A0A1T5D1F4_9SPHI</name>
<dbReference type="SMART" id="SM00965">
    <property type="entry name" value="STN"/>
    <property type="match status" value="1"/>
</dbReference>
<dbReference type="InterPro" id="IPR023996">
    <property type="entry name" value="TonB-dep_OMP_SusC/RagA"/>
</dbReference>
<proteinExistence type="inferred from homology"/>
<dbReference type="Pfam" id="PF07660">
    <property type="entry name" value="STN"/>
    <property type="match status" value="1"/>
</dbReference>
<dbReference type="SUPFAM" id="SSF49464">
    <property type="entry name" value="Carboxypeptidase regulatory domain-like"/>
    <property type="match status" value="1"/>
</dbReference>
<dbReference type="NCBIfam" id="TIGR04057">
    <property type="entry name" value="SusC_RagA_signa"/>
    <property type="match status" value="1"/>
</dbReference>
<dbReference type="AlphaFoldDB" id="A0A1T5D1F4"/>
<dbReference type="InterPro" id="IPR039426">
    <property type="entry name" value="TonB-dep_rcpt-like"/>
</dbReference>
<dbReference type="InterPro" id="IPR023997">
    <property type="entry name" value="TonB-dep_OMP_SusC/RagA_CS"/>
</dbReference>
<keyword evidence="6 7" id="KW-0998">Cell outer membrane</keyword>
<dbReference type="STRING" id="623280.SAMN05660226_02551"/>
<evidence type="ECO:0000256" key="6">
    <source>
        <dbReference type="ARBA" id="ARBA00023237"/>
    </source>
</evidence>
<dbReference type="Gene3D" id="2.40.170.20">
    <property type="entry name" value="TonB-dependent receptor, beta-barrel domain"/>
    <property type="match status" value="1"/>
</dbReference>
<dbReference type="InterPro" id="IPR036942">
    <property type="entry name" value="Beta-barrel_TonB_sf"/>
</dbReference>
<dbReference type="InterPro" id="IPR011662">
    <property type="entry name" value="Secretin/TonB_short_N"/>
</dbReference>
<keyword evidence="5 7" id="KW-0472">Membrane</keyword>
<comment type="similarity">
    <text evidence="7">Belongs to the TonB-dependent receptor family.</text>
</comment>
<evidence type="ECO:0000259" key="8">
    <source>
        <dbReference type="SMART" id="SM00965"/>
    </source>
</evidence>
<keyword evidence="4 7" id="KW-0812">Transmembrane</keyword>
<evidence type="ECO:0000256" key="3">
    <source>
        <dbReference type="ARBA" id="ARBA00022452"/>
    </source>
</evidence>
<keyword evidence="2 7" id="KW-0813">Transport</keyword>
<evidence type="ECO:0000313" key="10">
    <source>
        <dbReference type="Proteomes" id="UP000190541"/>
    </source>
</evidence>
<evidence type="ECO:0000256" key="5">
    <source>
        <dbReference type="ARBA" id="ARBA00023136"/>
    </source>
</evidence>
<reference evidence="9 10" key="1">
    <citation type="submission" date="2017-02" db="EMBL/GenBank/DDBJ databases">
        <authorList>
            <person name="Peterson S.W."/>
        </authorList>
    </citation>
    <scope>NUCLEOTIDE SEQUENCE [LARGE SCALE GENOMIC DNA]</scope>
    <source>
        <strain evidence="9 10">DSM 22899</strain>
    </source>
</reference>
<dbReference type="NCBIfam" id="TIGR04056">
    <property type="entry name" value="OMP_RagA_SusC"/>
    <property type="match status" value="1"/>
</dbReference>
<protein>
    <submittedName>
        <fullName evidence="9">TonB-linked outer membrane protein, SusC/RagA family</fullName>
    </submittedName>
</protein>
<keyword evidence="3 7" id="KW-1134">Transmembrane beta strand</keyword>
<dbReference type="EMBL" id="FUYS01000005">
    <property type="protein sequence ID" value="SKB65558.1"/>
    <property type="molecule type" value="Genomic_DNA"/>
</dbReference>
<evidence type="ECO:0000256" key="7">
    <source>
        <dbReference type="PROSITE-ProRule" id="PRU01360"/>
    </source>
</evidence>
<evidence type="ECO:0000256" key="2">
    <source>
        <dbReference type="ARBA" id="ARBA00022448"/>
    </source>
</evidence>
<accession>A0A1T5D1F4</accession>
<evidence type="ECO:0000313" key="9">
    <source>
        <dbReference type="EMBL" id="SKB65558.1"/>
    </source>
</evidence>
<dbReference type="InterPro" id="IPR012910">
    <property type="entry name" value="Plug_dom"/>
</dbReference>
<dbReference type="SUPFAM" id="SSF56935">
    <property type="entry name" value="Porins"/>
    <property type="match status" value="1"/>
</dbReference>